<keyword evidence="7" id="KW-0238">DNA-binding</keyword>
<keyword evidence="5" id="KW-0007">Acetylation</keyword>
<dbReference type="EMBL" id="BPLQ01007521">
    <property type="protein sequence ID" value="GIY30598.1"/>
    <property type="molecule type" value="Genomic_DNA"/>
</dbReference>
<dbReference type="SUPFAM" id="SSF47113">
    <property type="entry name" value="Histone-fold"/>
    <property type="match status" value="1"/>
</dbReference>
<dbReference type="Pfam" id="PF00808">
    <property type="entry name" value="CBFD_NFYB_HMF"/>
    <property type="match status" value="1"/>
</dbReference>
<sequence>MNEKQSKLAILPLSRIKMIMKSSPEVGNISLDSCFLLTKATEGFIAFLVRQALKASDNKMQVDYSDLAKIVNSIDTLDFLKDIVPPKIKGSKYLEILKQVEEHERKVALEDQELF</sequence>
<dbReference type="FunFam" id="1.10.20.10:FF:000048">
    <property type="entry name" value="Chromatin accessibility complex subunit 1"/>
    <property type="match status" value="1"/>
</dbReference>
<keyword evidence="2" id="KW-0597">Phosphoprotein</keyword>
<dbReference type="AlphaFoldDB" id="A0AAV4S8P5"/>
<keyword evidence="3" id="KW-0808">Transferase</keyword>
<reference evidence="14 15" key="1">
    <citation type="submission" date="2021-06" db="EMBL/GenBank/DDBJ databases">
        <title>Caerostris darwini draft genome.</title>
        <authorList>
            <person name="Kono N."/>
            <person name="Arakawa K."/>
        </authorList>
    </citation>
    <scope>NUCLEOTIDE SEQUENCE [LARGE SCALE GENOMIC DNA]</scope>
</reference>
<comment type="caution">
    <text evidence="14">The sequence shown here is derived from an EMBL/GenBank/DDBJ whole genome shotgun (WGS) entry which is preliminary data.</text>
</comment>
<name>A0AAV4S8P5_9ARAC</name>
<evidence type="ECO:0000256" key="8">
    <source>
        <dbReference type="ARBA" id="ARBA00023242"/>
    </source>
</evidence>
<evidence type="ECO:0000256" key="2">
    <source>
        <dbReference type="ARBA" id="ARBA00022553"/>
    </source>
</evidence>
<evidence type="ECO:0000256" key="3">
    <source>
        <dbReference type="ARBA" id="ARBA00022679"/>
    </source>
</evidence>
<evidence type="ECO:0000256" key="1">
    <source>
        <dbReference type="ARBA" id="ARBA00004123"/>
    </source>
</evidence>
<dbReference type="GO" id="GO:0008623">
    <property type="term" value="C:CHRAC"/>
    <property type="evidence" value="ECO:0007669"/>
    <property type="project" value="TreeGrafter"/>
</dbReference>
<evidence type="ECO:0000256" key="9">
    <source>
        <dbReference type="ARBA" id="ARBA00059032"/>
    </source>
</evidence>
<dbReference type="PANTHER" id="PTHR10252:SF54">
    <property type="entry name" value="CHROMATIN ACCESSIBILITY COMPLEX PROTEIN 1"/>
    <property type="match status" value="1"/>
</dbReference>
<evidence type="ECO:0000256" key="11">
    <source>
        <dbReference type="ARBA" id="ARBA00071805"/>
    </source>
</evidence>
<evidence type="ECO:0000313" key="14">
    <source>
        <dbReference type="EMBL" id="GIY30598.1"/>
    </source>
</evidence>
<evidence type="ECO:0000256" key="7">
    <source>
        <dbReference type="ARBA" id="ARBA00023125"/>
    </source>
</evidence>
<accession>A0AAV4S8P5</accession>
<feature type="domain" description="Transcription factor CBF/NF-Y/archaeal histone" evidence="13">
    <location>
        <begin position="11"/>
        <end position="57"/>
    </location>
</feature>
<dbReference type="PANTHER" id="PTHR10252">
    <property type="entry name" value="HISTONE-LIKE TRANSCRIPTION FACTOR CCAAT-RELATED"/>
    <property type="match status" value="1"/>
</dbReference>
<evidence type="ECO:0000256" key="5">
    <source>
        <dbReference type="ARBA" id="ARBA00022990"/>
    </source>
</evidence>
<dbReference type="CDD" id="cd22924">
    <property type="entry name" value="HFD_CHRAC1-like"/>
    <property type="match status" value="1"/>
</dbReference>
<proteinExistence type="predicted"/>
<organism evidence="14 15">
    <name type="scientific">Caerostris darwini</name>
    <dbReference type="NCBI Taxonomy" id="1538125"/>
    <lineage>
        <taxon>Eukaryota</taxon>
        <taxon>Metazoa</taxon>
        <taxon>Ecdysozoa</taxon>
        <taxon>Arthropoda</taxon>
        <taxon>Chelicerata</taxon>
        <taxon>Arachnida</taxon>
        <taxon>Araneae</taxon>
        <taxon>Araneomorphae</taxon>
        <taxon>Entelegynae</taxon>
        <taxon>Araneoidea</taxon>
        <taxon>Araneidae</taxon>
        <taxon>Caerostris</taxon>
    </lineage>
</organism>
<comment type="subunit">
    <text evidence="10">Heterodimer with POLE3; binds to DNA. Component of the CHRAC ISWI chromatin remodeling complex at least composed of SMARCA5/SNF2H, BAZ1A/ACF1, CHRAC1 and POLE3; the complex preferentially binds DNA through the CHRAC1-POLE3 heterodimer and possesses ATP-dependent nucleosome-remodeling activity. Within the complex, the heterodimer with POLE3 interacts with SMARCA5/SNF2H; the interaction is direct and enhances nucleosome sliding activity by the SMARCA5/SNF2H and BAZ1A/ACF1 interaction. Within the complex, the heterodimer with POLE3 interacts with BAZ1A/ACF1; the interactions are direct.</text>
</comment>
<dbReference type="GO" id="GO:0016779">
    <property type="term" value="F:nucleotidyltransferase activity"/>
    <property type="evidence" value="ECO:0007669"/>
    <property type="project" value="UniProtKB-KW"/>
</dbReference>
<evidence type="ECO:0000256" key="6">
    <source>
        <dbReference type="ARBA" id="ARBA00023054"/>
    </source>
</evidence>
<evidence type="ECO:0000256" key="4">
    <source>
        <dbReference type="ARBA" id="ARBA00022695"/>
    </source>
</evidence>
<comment type="subcellular location">
    <subcellularLocation>
        <location evidence="1">Nucleus</location>
    </subcellularLocation>
</comment>
<evidence type="ECO:0000259" key="13">
    <source>
        <dbReference type="Pfam" id="PF00808"/>
    </source>
</evidence>
<keyword evidence="6" id="KW-0175">Coiled coil</keyword>
<keyword evidence="8" id="KW-0539">Nucleus</keyword>
<keyword evidence="4" id="KW-0548">Nucleotidyltransferase</keyword>
<protein>
    <recommendedName>
        <fullName evidence="11">Chromatin accessibility complex protein 1</fullName>
    </recommendedName>
    <alternativeName>
        <fullName evidence="12">DNA polymerase epsilon subunit p15</fullName>
    </alternativeName>
</protein>
<comment type="function">
    <text evidence="9">Forms a complex with DNA polymerase epsilon subunit POLE3 and binds naked DNA, which is then incorporated into chromatin, aided by the nucleosome remodeling activity of ISWI/SNF2H and ACF1. Does not enhance nucleosome sliding activity of the ACF-5 ISWI chromatin remodeling complex.</text>
</comment>
<evidence type="ECO:0000256" key="12">
    <source>
        <dbReference type="ARBA" id="ARBA00083235"/>
    </source>
</evidence>
<dbReference type="InterPro" id="IPR009072">
    <property type="entry name" value="Histone-fold"/>
</dbReference>
<gene>
    <name evidence="14" type="primary">Chrac1</name>
    <name evidence="14" type="ORF">CDAR_461201</name>
</gene>
<dbReference type="GO" id="GO:0006338">
    <property type="term" value="P:chromatin remodeling"/>
    <property type="evidence" value="ECO:0007669"/>
    <property type="project" value="TreeGrafter"/>
</dbReference>
<evidence type="ECO:0000313" key="15">
    <source>
        <dbReference type="Proteomes" id="UP001054837"/>
    </source>
</evidence>
<dbReference type="InterPro" id="IPR003958">
    <property type="entry name" value="CBFA_NFYB_domain"/>
</dbReference>
<dbReference type="GO" id="GO:0046982">
    <property type="term" value="F:protein heterodimerization activity"/>
    <property type="evidence" value="ECO:0007669"/>
    <property type="project" value="InterPro"/>
</dbReference>
<dbReference type="GO" id="GO:0003677">
    <property type="term" value="F:DNA binding"/>
    <property type="evidence" value="ECO:0007669"/>
    <property type="project" value="UniProtKB-KW"/>
</dbReference>
<dbReference type="GO" id="GO:0006261">
    <property type="term" value="P:DNA-templated DNA replication"/>
    <property type="evidence" value="ECO:0007669"/>
    <property type="project" value="TreeGrafter"/>
</dbReference>
<dbReference type="InterPro" id="IPR050568">
    <property type="entry name" value="Transcr_DNA_Rep_Reg"/>
</dbReference>
<keyword evidence="15" id="KW-1185">Reference proteome</keyword>
<evidence type="ECO:0000256" key="10">
    <source>
        <dbReference type="ARBA" id="ARBA00062516"/>
    </source>
</evidence>
<dbReference type="Gene3D" id="1.10.20.10">
    <property type="entry name" value="Histone, subunit A"/>
    <property type="match status" value="1"/>
</dbReference>
<dbReference type="Proteomes" id="UP001054837">
    <property type="component" value="Unassembled WGS sequence"/>
</dbReference>